<dbReference type="Proteomes" id="UP001497516">
    <property type="component" value="Chromosome 8"/>
</dbReference>
<reference evidence="2 3" key="1">
    <citation type="submission" date="2024-04" db="EMBL/GenBank/DDBJ databases">
        <authorList>
            <person name="Fracassetti M."/>
        </authorList>
    </citation>
    <scope>NUCLEOTIDE SEQUENCE [LARGE SCALE GENOMIC DNA]</scope>
</reference>
<dbReference type="Pfam" id="PF13456">
    <property type="entry name" value="RVT_3"/>
    <property type="match status" value="1"/>
</dbReference>
<dbReference type="GO" id="GO:0004523">
    <property type="term" value="F:RNA-DNA hybrid ribonuclease activity"/>
    <property type="evidence" value="ECO:0007669"/>
    <property type="project" value="InterPro"/>
</dbReference>
<evidence type="ECO:0000259" key="1">
    <source>
        <dbReference type="Pfam" id="PF13456"/>
    </source>
</evidence>
<gene>
    <name evidence="2" type="ORF">LTRI10_LOCUS46064</name>
</gene>
<proteinExistence type="predicted"/>
<dbReference type="InterPro" id="IPR002156">
    <property type="entry name" value="RNaseH_domain"/>
</dbReference>
<sequence length="154" mass="17346">MALVVLLWRIWKSRNWAAFEGKQFLIPQLMRQYHQQLHKWVSIPDDRLVQDQVPLQRNLGEVGPSIVCIWDGAVCVGSHSAGGLILKDDGGSVVLARDMVFKNIVEPLLVETIVLREATQWCQDLGIAQVLFERDAKVLIDKINAAYAQDSRVG</sequence>
<dbReference type="AlphaFoldDB" id="A0AAV2G6N2"/>
<protein>
    <recommendedName>
        <fullName evidence="1">RNase H type-1 domain-containing protein</fullName>
    </recommendedName>
</protein>
<dbReference type="InterPro" id="IPR052929">
    <property type="entry name" value="RNase_H-like_EbsB-rel"/>
</dbReference>
<dbReference type="PANTHER" id="PTHR47074:SF48">
    <property type="entry name" value="POLYNUCLEOTIDYL TRANSFERASE, RIBONUCLEASE H-LIKE SUPERFAMILY PROTEIN"/>
    <property type="match status" value="1"/>
</dbReference>
<evidence type="ECO:0000313" key="3">
    <source>
        <dbReference type="Proteomes" id="UP001497516"/>
    </source>
</evidence>
<accession>A0AAV2G6N2</accession>
<keyword evidence="3" id="KW-1185">Reference proteome</keyword>
<organism evidence="2 3">
    <name type="scientific">Linum trigynum</name>
    <dbReference type="NCBI Taxonomy" id="586398"/>
    <lineage>
        <taxon>Eukaryota</taxon>
        <taxon>Viridiplantae</taxon>
        <taxon>Streptophyta</taxon>
        <taxon>Embryophyta</taxon>
        <taxon>Tracheophyta</taxon>
        <taxon>Spermatophyta</taxon>
        <taxon>Magnoliopsida</taxon>
        <taxon>eudicotyledons</taxon>
        <taxon>Gunneridae</taxon>
        <taxon>Pentapetalae</taxon>
        <taxon>rosids</taxon>
        <taxon>fabids</taxon>
        <taxon>Malpighiales</taxon>
        <taxon>Linaceae</taxon>
        <taxon>Linum</taxon>
    </lineage>
</organism>
<name>A0AAV2G6N2_9ROSI</name>
<dbReference type="GO" id="GO:0003676">
    <property type="term" value="F:nucleic acid binding"/>
    <property type="evidence" value="ECO:0007669"/>
    <property type="project" value="InterPro"/>
</dbReference>
<evidence type="ECO:0000313" key="2">
    <source>
        <dbReference type="EMBL" id="CAL1406331.1"/>
    </source>
</evidence>
<dbReference type="EMBL" id="OZ034821">
    <property type="protein sequence ID" value="CAL1406331.1"/>
    <property type="molecule type" value="Genomic_DNA"/>
</dbReference>
<dbReference type="PANTHER" id="PTHR47074">
    <property type="entry name" value="BNAC02G40300D PROTEIN"/>
    <property type="match status" value="1"/>
</dbReference>
<feature type="domain" description="RNase H type-1" evidence="1">
    <location>
        <begin position="71"/>
        <end position="146"/>
    </location>
</feature>